<gene>
    <name evidence="1" type="ORF">EPICR_30074</name>
</gene>
<proteinExistence type="predicted"/>
<reference evidence="1" key="1">
    <citation type="submission" date="2019-01" db="EMBL/GenBank/DDBJ databases">
        <authorList>
            <consortium name="Genoscope - CEA"/>
            <person name="William W."/>
        </authorList>
    </citation>
    <scope>NUCLEOTIDE SEQUENCE</scope>
    <source>
        <strain evidence="1">CR-1</strain>
    </source>
</reference>
<evidence type="ECO:0000313" key="1">
    <source>
        <dbReference type="EMBL" id="VEN74142.1"/>
    </source>
</evidence>
<protein>
    <submittedName>
        <fullName evidence="1">Uncharacterized protein</fullName>
    </submittedName>
</protein>
<dbReference type="EMBL" id="CAACVI010000023">
    <property type="protein sequence ID" value="VEN74142.1"/>
    <property type="molecule type" value="Genomic_DNA"/>
</dbReference>
<dbReference type="AlphaFoldDB" id="A0A484HFZ4"/>
<name>A0A484HFZ4_9BACT</name>
<sequence>MTMRRKIFETGLSVETISLYLLCLGFHDQGERVSRKNLLRVWNGSGNEFAKSLDALFNKNILREILSDIEDEDSAVYALNDADQWIA</sequence>
<organism evidence="1">
    <name type="scientific">uncultured Desulfobacteraceae bacterium</name>
    <dbReference type="NCBI Taxonomy" id="218296"/>
    <lineage>
        <taxon>Bacteria</taxon>
        <taxon>Pseudomonadati</taxon>
        <taxon>Thermodesulfobacteriota</taxon>
        <taxon>Desulfobacteria</taxon>
        <taxon>Desulfobacterales</taxon>
        <taxon>Desulfobacteraceae</taxon>
        <taxon>environmental samples</taxon>
    </lineage>
</organism>
<accession>A0A484HFZ4</accession>